<dbReference type="InterPro" id="IPR011004">
    <property type="entry name" value="Trimer_LpxA-like_sf"/>
</dbReference>
<evidence type="ECO:0000259" key="5">
    <source>
        <dbReference type="Pfam" id="PF17836"/>
    </source>
</evidence>
<dbReference type="SUPFAM" id="SSF51161">
    <property type="entry name" value="Trimeric LpxA-like enzymes"/>
    <property type="match status" value="1"/>
</dbReference>
<accession>D5XCT7</accession>
<feature type="domain" description="PglD N-terminal" evidence="5">
    <location>
        <begin position="5"/>
        <end position="81"/>
    </location>
</feature>
<feature type="binding site" evidence="4">
    <location>
        <position position="148"/>
    </location>
    <ligand>
        <name>acetyl-CoA</name>
        <dbReference type="ChEBI" id="CHEBI:57288"/>
    </ligand>
</feature>
<evidence type="ECO:0000313" key="6">
    <source>
        <dbReference type="EMBL" id="ADG83613.1"/>
    </source>
</evidence>
<evidence type="ECO:0000256" key="1">
    <source>
        <dbReference type="ARBA" id="ARBA00022679"/>
    </source>
</evidence>
<dbReference type="Pfam" id="PF17836">
    <property type="entry name" value="PglD_N"/>
    <property type="match status" value="1"/>
</dbReference>
<dbReference type="RefSeq" id="WP_013121603.1">
    <property type="nucleotide sequence ID" value="NC_014152.1"/>
</dbReference>
<feature type="binding site" evidence="4">
    <location>
        <position position="72"/>
    </location>
    <ligand>
        <name>substrate</name>
    </ligand>
</feature>
<dbReference type="eggNOG" id="COG2171">
    <property type="taxonomic scope" value="Bacteria"/>
</dbReference>
<keyword evidence="2" id="KW-0677">Repeat</keyword>
<organism evidence="6 7">
    <name type="scientific">Thermincola potens (strain JR)</name>
    <dbReference type="NCBI Taxonomy" id="635013"/>
    <lineage>
        <taxon>Bacteria</taxon>
        <taxon>Bacillati</taxon>
        <taxon>Bacillota</taxon>
        <taxon>Clostridia</taxon>
        <taxon>Eubacteriales</taxon>
        <taxon>Thermincolaceae</taxon>
        <taxon>Thermincola</taxon>
    </lineage>
</organism>
<dbReference type="OrthoDB" id="9801456at2"/>
<dbReference type="STRING" id="635013.TherJR_2781"/>
<dbReference type="Gene3D" id="2.160.10.10">
    <property type="entry name" value="Hexapeptide repeat proteins"/>
    <property type="match status" value="1"/>
</dbReference>
<dbReference type="PANTHER" id="PTHR43300:SF7">
    <property type="entry name" value="UDP-N-ACETYLBACILLOSAMINE N-ACETYLTRANSFERASE"/>
    <property type="match status" value="1"/>
</dbReference>
<dbReference type="NCBIfam" id="TIGR03570">
    <property type="entry name" value="NeuD_NnaD"/>
    <property type="match status" value="1"/>
</dbReference>
<evidence type="ECO:0000256" key="4">
    <source>
        <dbReference type="PIRSR" id="PIRSR620019-2"/>
    </source>
</evidence>
<keyword evidence="7" id="KW-1185">Reference proteome</keyword>
<evidence type="ECO:0000256" key="2">
    <source>
        <dbReference type="ARBA" id="ARBA00022737"/>
    </source>
</evidence>
<dbReference type="EMBL" id="CP002028">
    <property type="protein sequence ID" value="ADG83613.1"/>
    <property type="molecule type" value="Genomic_DNA"/>
</dbReference>
<feature type="active site" description="Proton acceptor" evidence="3">
    <location>
        <position position="139"/>
    </location>
</feature>
<proteinExistence type="predicted"/>
<dbReference type="HOGENOM" id="CLU_081811_2_3_9"/>
<dbReference type="Pfam" id="PF00132">
    <property type="entry name" value="Hexapep"/>
    <property type="match status" value="1"/>
</dbReference>
<dbReference type="InterPro" id="IPR020019">
    <property type="entry name" value="AcTrfase_PglD-like"/>
</dbReference>
<dbReference type="InterPro" id="IPR041561">
    <property type="entry name" value="PglD_N"/>
</dbReference>
<evidence type="ECO:0000313" key="7">
    <source>
        <dbReference type="Proteomes" id="UP000002377"/>
    </source>
</evidence>
<dbReference type="PANTHER" id="PTHR43300">
    <property type="entry name" value="ACETYLTRANSFERASE"/>
    <property type="match status" value="1"/>
</dbReference>
<evidence type="ECO:0000256" key="3">
    <source>
        <dbReference type="PIRSR" id="PIRSR620019-1"/>
    </source>
</evidence>
<dbReference type="InterPro" id="IPR018357">
    <property type="entry name" value="Hexapep_transf_CS"/>
</dbReference>
<protein>
    <submittedName>
        <fullName evidence="6">Sugar O-acyltransferase, sialic acid O-acetyltransferase NeuD family</fullName>
    </submittedName>
</protein>
<dbReference type="Proteomes" id="UP000002377">
    <property type="component" value="Chromosome"/>
</dbReference>
<dbReference type="CDD" id="cd03360">
    <property type="entry name" value="LbH_AT_putative"/>
    <property type="match status" value="1"/>
</dbReference>
<dbReference type="AlphaFoldDB" id="D5XCT7"/>
<keyword evidence="1 6" id="KW-0808">Transferase</keyword>
<sequence length="213" mass="22106">MDKQKLVLVGGGGHCRAVLAQIKQLGKFEVVGVIDERDSIGLDLPVLGRDRDLDRIYDSGVHLALVTVGSTGDNANRQRLCRLVTEKGFSLPVIVSATAMVDETVTIGAGTVIMAGSIVNVNTVIGINSIVNSGAIIEHDCRIGDHCHIAPGACLSGGVQVGDLGFIGAGSTIIQNIKVGKEATIGAGSVVIEDVPDNSVVAGNPARIIRYKF</sequence>
<feature type="site" description="Increases basicity of active site His" evidence="3">
    <location>
        <position position="140"/>
    </location>
</feature>
<dbReference type="Gene3D" id="3.40.50.20">
    <property type="match status" value="1"/>
</dbReference>
<dbReference type="KEGG" id="tjr:TherJR_2781"/>
<dbReference type="GO" id="GO:0016746">
    <property type="term" value="F:acyltransferase activity"/>
    <property type="evidence" value="ECO:0007669"/>
    <property type="project" value="UniProtKB-KW"/>
</dbReference>
<name>D5XCT7_THEPJ</name>
<reference evidence="6 7" key="1">
    <citation type="submission" date="2010-05" db="EMBL/GenBank/DDBJ databases">
        <title>Complete sequence of Thermincola sp. JR.</title>
        <authorList>
            <consortium name="US DOE Joint Genome Institute"/>
            <person name="Lucas S."/>
            <person name="Copeland A."/>
            <person name="Lapidus A."/>
            <person name="Cheng J.-F."/>
            <person name="Bruce D."/>
            <person name="Goodwin L."/>
            <person name="Pitluck S."/>
            <person name="Chertkov O."/>
            <person name="Detter J.C."/>
            <person name="Han C."/>
            <person name="Tapia R."/>
            <person name="Land M."/>
            <person name="Hauser L."/>
            <person name="Kyrpides N."/>
            <person name="Mikhailova N."/>
            <person name="Hazen T.C."/>
            <person name="Woyke T."/>
        </authorList>
    </citation>
    <scope>NUCLEOTIDE SEQUENCE [LARGE SCALE GENOMIC DNA]</scope>
    <source>
        <strain evidence="6 7">JR</strain>
    </source>
</reference>
<keyword evidence="6" id="KW-0012">Acyltransferase</keyword>
<dbReference type="InterPro" id="IPR050179">
    <property type="entry name" value="Trans_hexapeptide_repeat"/>
</dbReference>
<gene>
    <name evidence="6" type="ordered locus">TherJR_2781</name>
</gene>
<dbReference type="InterPro" id="IPR001451">
    <property type="entry name" value="Hexapep"/>
</dbReference>
<dbReference type="PROSITE" id="PS00101">
    <property type="entry name" value="HEXAPEP_TRANSFERASES"/>
    <property type="match status" value="1"/>
</dbReference>